<dbReference type="PANTHER" id="PTHR12526">
    <property type="entry name" value="GLYCOSYLTRANSFERASE"/>
    <property type="match status" value="1"/>
</dbReference>
<evidence type="ECO:0000313" key="3">
    <source>
        <dbReference type="EMBL" id="GEP98221.1"/>
    </source>
</evidence>
<organism evidence="3 4">
    <name type="scientific">Chitinophaga cymbidii</name>
    <dbReference type="NCBI Taxonomy" id="1096750"/>
    <lineage>
        <taxon>Bacteria</taxon>
        <taxon>Pseudomonadati</taxon>
        <taxon>Bacteroidota</taxon>
        <taxon>Chitinophagia</taxon>
        <taxon>Chitinophagales</taxon>
        <taxon>Chitinophagaceae</taxon>
        <taxon>Chitinophaga</taxon>
    </lineage>
</organism>
<keyword evidence="4" id="KW-1185">Reference proteome</keyword>
<dbReference type="InterPro" id="IPR028098">
    <property type="entry name" value="Glyco_trans_4-like_N"/>
</dbReference>
<dbReference type="OrthoDB" id="9771846at2"/>
<feature type="domain" description="Glycosyltransferase subfamily 4-like N-terminal" evidence="2">
    <location>
        <begin position="20"/>
        <end position="180"/>
    </location>
</feature>
<sequence>MTALQHKKIIIIGPAHPLRGGLAAFNERLARELTAQGNSVAIHTFSFQYPGFLFPGKTQYADGPAPEGLHIRRTVHSLDPLNWRKTGKSIAKEKPDLVIIAYWLPFMAPSLGSIARFIRKNNFTKIVGLVHNLFPHEKRPGDAMLTKYFVKQCHAFITLSREVEAGIRQLTDKPVAYAPHPVYDSFGDAVPAVTAQQHLGWNTNKKYLLFFGFIRAYKGLDLLLEALADERLRSIANLELVVAGEFYEDKEKYTQLIARMGLRDRVKIYSDFIPNEEVKYYFSAADLVVQPYRTATQSGISQMAYHFEKPMLVTAVGGLPEIVPDGQAGYVTEPRPEAIAEGILRFFAQPEGVFRNFIREQKALYSWAHFTTTLGTVAQ</sequence>
<protein>
    <submittedName>
        <fullName evidence="3">Glycosyl transferase</fullName>
    </submittedName>
</protein>
<comment type="caution">
    <text evidence="3">The sequence shown here is derived from an EMBL/GenBank/DDBJ whole genome shotgun (WGS) entry which is preliminary data.</text>
</comment>
<proteinExistence type="predicted"/>
<dbReference type="Pfam" id="PF13439">
    <property type="entry name" value="Glyco_transf_4"/>
    <property type="match status" value="1"/>
</dbReference>
<keyword evidence="3" id="KW-0808">Transferase</keyword>
<reference evidence="3 4" key="1">
    <citation type="submission" date="2019-07" db="EMBL/GenBank/DDBJ databases">
        <title>Whole genome shotgun sequence of Chitinophaga cymbidii NBRC 109752.</title>
        <authorList>
            <person name="Hosoyama A."/>
            <person name="Uohara A."/>
            <person name="Ohji S."/>
            <person name="Ichikawa N."/>
        </authorList>
    </citation>
    <scope>NUCLEOTIDE SEQUENCE [LARGE SCALE GENOMIC DNA]</scope>
    <source>
        <strain evidence="3 4">NBRC 109752</strain>
    </source>
</reference>
<dbReference type="AlphaFoldDB" id="A0A512RR84"/>
<feature type="domain" description="Glycosyl transferase family 1" evidence="1">
    <location>
        <begin position="197"/>
        <end position="351"/>
    </location>
</feature>
<dbReference type="RefSeq" id="WP_146866527.1">
    <property type="nucleotide sequence ID" value="NZ_BKAU01000005.1"/>
</dbReference>
<evidence type="ECO:0000313" key="4">
    <source>
        <dbReference type="Proteomes" id="UP000321436"/>
    </source>
</evidence>
<evidence type="ECO:0000259" key="2">
    <source>
        <dbReference type="Pfam" id="PF13439"/>
    </source>
</evidence>
<dbReference type="EMBL" id="BKAU01000005">
    <property type="protein sequence ID" value="GEP98221.1"/>
    <property type="molecule type" value="Genomic_DNA"/>
</dbReference>
<dbReference type="InterPro" id="IPR001296">
    <property type="entry name" value="Glyco_trans_1"/>
</dbReference>
<name>A0A512RR84_9BACT</name>
<gene>
    <name evidence="3" type="ORF">CCY01nite_44810</name>
</gene>
<dbReference type="SUPFAM" id="SSF53756">
    <property type="entry name" value="UDP-Glycosyltransferase/glycogen phosphorylase"/>
    <property type="match status" value="1"/>
</dbReference>
<dbReference type="GO" id="GO:0016757">
    <property type="term" value="F:glycosyltransferase activity"/>
    <property type="evidence" value="ECO:0007669"/>
    <property type="project" value="InterPro"/>
</dbReference>
<accession>A0A512RR84</accession>
<dbReference type="Proteomes" id="UP000321436">
    <property type="component" value="Unassembled WGS sequence"/>
</dbReference>
<dbReference type="Pfam" id="PF00534">
    <property type="entry name" value="Glycos_transf_1"/>
    <property type="match status" value="1"/>
</dbReference>
<evidence type="ECO:0000259" key="1">
    <source>
        <dbReference type="Pfam" id="PF00534"/>
    </source>
</evidence>
<dbReference type="Gene3D" id="3.40.50.2000">
    <property type="entry name" value="Glycogen Phosphorylase B"/>
    <property type="match status" value="2"/>
</dbReference>